<dbReference type="InterPro" id="IPR037066">
    <property type="entry name" value="Plug_dom_sf"/>
</dbReference>
<dbReference type="InterPro" id="IPR036942">
    <property type="entry name" value="Beta-barrel_TonB_sf"/>
</dbReference>
<dbReference type="GO" id="GO:0009279">
    <property type="term" value="C:cell outer membrane"/>
    <property type="evidence" value="ECO:0007669"/>
    <property type="project" value="UniProtKB-SubCell"/>
</dbReference>
<dbReference type="InterPro" id="IPR039426">
    <property type="entry name" value="TonB-dep_rcpt-like"/>
</dbReference>
<evidence type="ECO:0000256" key="10">
    <source>
        <dbReference type="PROSITE-ProRule" id="PRU01360"/>
    </source>
</evidence>
<evidence type="ECO:0000256" key="1">
    <source>
        <dbReference type="ARBA" id="ARBA00004571"/>
    </source>
</evidence>
<dbReference type="Pfam" id="PF00593">
    <property type="entry name" value="TonB_dep_Rec_b-barrel"/>
    <property type="match status" value="1"/>
</dbReference>
<dbReference type="Pfam" id="PF13715">
    <property type="entry name" value="CarbopepD_reg_2"/>
    <property type="match status" value="1"/>
</dbReference>
<organism evidence="15 16">
    <name type="scientific">Sphingobacterium humi</name>
    <dbReference type="NCBI Taxonomy" id="1796905"/>
    <lineage>
        <taxon>Bacteria</taxon>
        <taxon>Pseudomonadati</taxon>
        <taxon>Bacteroidota</taxon>
        <taxon>Sphingobacteriia</taxon>
        <taxon>Sphingobacteriales</taxon>
        <taxon>Sphingobacteriaceae</taxon>
        <taxon>Sphingobacterium</taxon>
    </lineage>
</organism>
<dbReference type="SUPFAM" id="SSF56935">
    <property type="entry name" value="Porins"/>
    <property type="match status" value="1"/>
</dbReference>
<evidence type="ECO:0000256" key="4">
    <source>
        <dbReference type="ARBA" id="ARBA00022692"/>
    </source>
</evidence>
<dbReference type="Gene3D" id="2.170.130.10">
    <property type="entry name" value="TonB-dependent receptor, plug domain"/>
    <property type="match status" value="1"/>
</dbReference>
<dbReference type="InterPro" id="IPR000531">
    <property type="entry name" value="Beta-barrel_TonB"/>
</dbReference>
<keyword evidence="8 15" id="KW-0675">Receptor</keyword>
<dbReference type="EMBL" id="WSQA01000002">
    <property type="protein sequence ID" value="MVZ61162.1"/>
    <property type="molecule type" value="Genomic_DNA"/>
</dbReference>
<keyword evidence="2 10" id="KW-0813">Transport</keyword>
<gene>
    <name evidence="15" type="ORF">GQF63_03920</name>
</gene>
<accession>A0A6N8L047</accession>
<reference evidence="15 16" key="1">
    <citation type="submission" date="2019-12" db="EMBL/GenBank/DDBJ databases">
        <authorList>
            <person name="Dong K."/>
        </authorList>
    </citation>
    <scope>NUCLEOTIDE SEQUENCE [LARGE SCALE GENOMIC DNA]</scope>
    <source>
        <strain evidence="15 16">JCM 31225</strain>
    </source>
</reference>
<dbReference type="Proteomes" id="UP000435036">
    <property type="component" value="Unassembled WGS sequence"/>
</dbReference>
<dbReference type="RefSeq" id="WP_160367802.1">
    <property type="nucleotide sequence ID" value="NZ_WSQA01000002.1"/>
</dbReference>
<feature type="chain" id="PRO_5027049896" evidence="12">
    <location>
        <begin position="20"/>
        <end position="769"/>
    </location>
</feature>
<proteinExistence type="inferred from homology"/>
<sequence>MSKYLLTVVLGLCALISYAQSSSTVSLRGIIADEQHRPLEKATILLPDLQLQTVSAADGSFVIKNLKKRGSVKISITALGFQSYQARIDLAKDSILHIHLKEAVQQLEGIAVQGRQQEQLTAVQHRLKAELVEESKGKLLADVFAKLAGVSVLNTGQTIAKPVINGLHSNRILLLNQGVKLESQQWGAEHAPEMDAFAAEQFEVIKGAQAVRYGADALGGVLIANSSKIDPQQVSGRIDLIGQSNGRGGSANVQLEGGTSLLPSLAWRLQASGKKLGNSKTTDYYLGNTGVEELNFSGTLQYATERSAWDVYYSRYATEIGIFYGAHVGTVEDILTRIEDGKPLEEYDFTYNIAAPRQLVNHQLAKLNYQYQLADAWKLEAQYSWQQNHRREFDMRRAVADEVPMSNMKLHSQQLDVLLKTKFHTLGLSSHVQVNNNINGTGTTPIIPNYDSYGFGLFGIHEYHWDKIGLEAGWRYDFKHFDAAGYRYQYASESDELPQQYLMEDQRNFHNVSGSLGMRYSIDPQWTFKSNAGLAWRAPTANELYSDGVHHGAGIYEIGNLDLNPERGIKWVNSIAHVQEKLNFSLDIFGQYIYDYIYANPNPDSVRQTIRGTFPVFSYTQDNALFYGADLNVAWNVWQELNYHLAASIVRAKNQSLDSYLPYIPADRFAHSLQWSFDKHDRTYVKLTHEFVARQKRYQQGSDYTAPPAAYQLLHAHARKTIDLQKKQLSFSLAVENILNTSYKDYMDRFRYYAHRPGRNISLSISLLF</sequence>
<dbReference type="PROSITE" id="PS52016">
    <property type="entry name" value="TONB_DEPENDENT_REC_3"/>
    <property type="match status" value="1"/>
</dbReference>
<keyword evidence="7 10" id="KW-0472">Membrane</keyword>
<dbReference type="PANTHER" id="PTHR30069">
    <property type="entry name" value="TONB-DEPENDENT OUTER MEMBRANE RECEPTOR"/>
    <property type="match status" value="1"/>
</dbReference>
<dbReference type="GO" id="GO:0044718">
    <property type="term" value="P:siderophore transmembrane transport"/>
    <property type="evidence" value="ECO:0007669"/>
    <property type="project" value="TreeGrafter"/>
</dbReference>
<evidence type="ECO:0000256" key="2">
    <source>
        <dbReference type="ARBA" id="ARBA00022448"/>
    </source>
</evidence>
<keyword evidence="16" id="KW-1185">Reference proteome</keyword>
<protein>
    <submittedName>
        <fullName evidence="15">TonB-dependent receptor</fullName>
    </submittedName>
</protein>
<dbReference type="InterPro" id="IPR008969">
    <property type="entry name" value="CarboxyPept-like_regulatory"/>
</dbReference>
<name>A0A6N8L047_9SPHI</name>
<evidence type="ECO:0000313" key="16">
    <source>
        <dbReference type="Proteomes" id="UP000435036"/>
    </source>
</evidence>
<evidence type="ECO:0000259" key="14">
    <source>
        <dbReference type="Pfam" id="PF07715"/>
    </source>
</evidence>
<dbReference type="AlphaFoldDB" id="A0A6N8L047"/>
<dbReference type="GO" id="GO:0015344">
    <property type="term" value="F:siderophore uptake transmembrane transporter activity"/>
    <property type="evidence" value="ECO:0007669"/>
    <property type="project" value="TreeGrafter"/>
</dbReference>
<evidence type="ECO:0000256" key="8">
    <source>
        <dbReference type="ARBA" id="ARBA00023170"/>
    </source>
</evidence>
<evidence type="ECO:0000256" key="12">
    <source>
        <dbReference type="SAM" id="SignalP"/>
    </source>
</evidence>
<evidence type="ECO:0000256" key="9">
    <source>
        <dbReference type="ARBA" id="ARBA00023237"/>
    </source>
</evidence>
<keyword evidence="3 10" id="KW-1134">Transmembrane beta strand</keyword>
<comment type="similarity">
    <text evidence="10 11">Belongs to the TonB-dependent receptor family.</text>
</comment>
<evidence type="ECO:0000259" key="13">
    <source>
        <dbReference type="Pfam" id="PF00593"/>
    </source>
</evidence>
<dbReference type="Pfam" id="PF07715">
    <property type="entry name" value="Plug"/>
    <property type="match status" value="1"/>
</dbReference>
<dbReference type="InterPro" id="IPR012910">
    <property type="entry name" value="Plug_dom"/>
</dbReference>
<keyword evidence="4 10" id="KW-0812">Transmembrane</keyword>
<evidence type="ECO:0000256" key="7">
    <source>
        <dbReference type="ARBA" id="ARBA00023136"/>
    </source>
</evidence>
<evidence type="ECO:0000256" key="3">
    <source>
        <dbReference type="ARBA" id="ARBA00022452"/>
    </source>
</evidence>
<feature type="signal peptide" evidence="12">
    <location>
        <begin position="1"/>
        <end position="19"/>
    </location>
</feature>
<feature type="domain" description="TonB-dependent receptor-like beta-barrel" evidence="13">
    <location>
        <begin position="352"/>
        <end position="738"/>
    </location>
</feature>
<dbReference type="Gene3D" id="2.60.40.1120">
    <property type="entry name" value="Carboxypeptidase-like, regulatory domain"/>
    <property type="match status" value="1"/>
</dbReference>
<feature type="domain" description="TonB-dependent receptor plug" evidence="14">
    <location>
        <begin position="119"/>
        <end position="221"/>
    </location>
</feature>
<comment type="caution">
    <text evidence="15">The sequence shown here is derived from an EMBL/GenBank/DDBJ whole genome shotgun (WGS) entry which is preliminary data.</text>
</comment>
<dbReference type="SUPFAM" id="SSF49464">
    <property type="entry name" value="Carboxypeptidase regulatory domain-like"/>
    <property type="match status" value="1"/>
</dbReference>
<keyword evidence="5 12" id="KW-0732">Signal</keyword>
<comment type="subcellular location">
    <subcellularLocation>
        <location evidence="1 10">Cell outer membrane</location>
        <topology evidence="1 10">Multi-pass membrane protein</topology>
    </subcellularLocation>
</comment>
<keyword evidence="6 11" id="KW-0798">TonB box</keyword>
<evidence type="ECO:0000256" key="5">
    <source>
        <dbReference type="ARBA" id="ARBA00022729"/>
    </source>
</evidence>
<dbReference type="PANTHER" id="PTHR30069:SF29">
    <property type="entry name" value="HEMOGLOBIN AND HEMOGLOBIN-HAPTOGLOBIN-BINDING PROTEIN 1-RELATED"/>
    <property type="match status" value="1"/>
</dbReference>
<evidence type="ECO:0000256" key="6">
    <source>
        <dbReference type="ARBA" id="ARBA00023077"/>
    </source>
</evidence>
<keyword evidence="9 10" id="KW-0998">Cell outer membrane</keyword>
<evidence type="ECO:0000256" key="11">
    <source>
        <dbReference type="RuleBase" id="RU003357"/>
    </source>
</evidence>
<dbReference type="Gene3D" id="2.40.170.20">
    <property type="entry name" value="TonB-dependent receptor, beta-barrel domain"/>
    <property type="match status" value="1"/>
</dbReference>
<dbReference type="OrthoDB" id="9795928at2"/>
<evidence type="ECO:0000313" key="15">
    <source>
        <dbReference type="EMBL" id="MVZ61162.1"/>
    </source>
</evidence>